<dbReference type="AlphaFoldDB" id="A0A9Y2NCV4"/>
<dbReference type="InterPro" id="IPR032466">
    <property type="entry name" value="Metal_Hydrolase"/>
</dbReference>
<evidence type="ECO:0000313" key="1">
    <source>
        <dbReference type="EMBL" id="WIY01066.1"/>
    </source>
</evidence>
<dbReference type="PANTHER" id="PTHR10443:SF12">
    <property type="entry name" value="DIPEPTIDASE"/>
    <property type="match status" value="1"/>
</dbReference>
<sequence length="402" mass="44134">MYSPAAKPDDYESFPYLRRGADFPAVELADPSARRSRFTAGSDDDRRARIDRLLADNVTISFHDHPQLLPADFADTRDFLRAKHEFTAFAELRRAGLTAVFDNWFGVIGSTRRAGWKWDDLITTLGLRLADLAHQDGVVVARTVGDILGAQRDGHVAFVMGTESAGMIENELDRIDVLYGLGIRQMGLVYAEANTLGSGQKERRDGGLTAFGRRAVERMNAVGMLIDVSHASDRTSLDAIEASAKPIAITHAGARAVWPIARMKPDEVLKACAERGGVLGIEAAPHTTLSYDHRAQSIESVMDHFTHAVEVMGIEHVAFGPDTLYGDHAAFQKAISDVIGSSTVFDAGDLEWERVSHVDGLENPTENFRNIAGWLVEHGYRDDEITAVLGGNILRLLGEVWR</sequence>
<dbReference type="EMBL" id="CP127295">
    <property type="protein sequence ID" value="WIY01066.1"/>
    <property type="molecule type" value="Genomic_DNA"/>
</dbReference>
<keyword evidence="1" id="KW-0224">Dipeptidase</keyword>
<dbReference type="InterPro" id="IPR008257">
    <property type="entry name" value="Pept_M19"/>
</dbReference>
<dbReference type="GO" id="GO:0006508">
    <property type="term" value="P:proteolysis"/>
    <property type="evidence" value="ECO:0007669"/>
    <property type="project" value="InterPro"/>
</dbReference>
<accession>A0A9Y2NCV4</accession>
<dbReference type="KEGG" id="amog:QRX60_44720"/>
<protein>
    <submittedName>
        <fullName evidence="1">Membrane dipeptidase</fullName>
        <ecNumber evidence="1">3.4.13.-</ecNumber>
    </submittedName>
</protein>
<keyword evidence="2" id="KW-1185">Reference proteome</keyword>
<dbReference type="Proteomes" id="UP001239397">
    <property type="component" value="Chromosome"/>
</dbReference>
<dbReference type="PROSITE" id="PS51365">
    <property type="entry name" value="RENAL_DIPEPTIDASE_2"/>
    <property type="match status" value="1"/>
</dbReference>
<dbReference type="PANTHER" id="PTHR10443">
    <property type="entry name" value="MICROSOMAL DIPEPTIDASE"/>
    <property type="match status" value="1"/>
</dbReference>
<dbReference type="RefSeq" id="WP_285997527.1">
    <property type="nucleotide sequence ID" value="NZ_CP127295.1"/>
</dbReference>
<organism evidence="1 2">
    <name type="scientific">Amycolatopsis mongoliensis</name>
    <dbReference type="NCBI Taxonomy" id="715475"/>
    <lineage>
        <taxon>Bacteria</taxon>
        <taxon>Bacillati</taxon>
        <taxon>Actinomycetota</taxon>
        <taxon>Actinomycetes</taxon>
        <taxon>Pseudonocardiales</taxon>
        <taxon>Pseudonocardiaceae</taxon>
        <taxon>Amycolatopsis</taxon>
    </lineage>
</organism>
<keyword evidence="1" id="KW-0645">Protease</keyword>
<keyword evidence="1" id="KW-0378">Hydrolase</keyword>
<gene>
    <name evidence="1" type="ORF">QRX60_44720</name>
</gene>
<dbReference type="SUPFAM" id="SSF51556">
    <property type="entry name" value="Metallo-dependent hydrolases"/>
    <property type="match status" value="1"/>
</dbReference>
<dbReference type="GO" id="GO:0070573">
    <property type="term" value="F:metallodipeptidase activity"/>
    <property type="evidence" value="ECO:0007669"/>
    <property type="project" value="InterPro"/>
</dbReference>
<reference evidence="1 2" key="1">
    <citation type="submission" date="2023-06" db="EMBL/GenBank/DDBJ databases">
        <authorList>
            <person name="Oyuntsetseg B."/>
            <person name="Kim S.B."/>
        </authorList>
    </citation>
    <scope>NUCLEOTIDE SEQUENCE [LARGE SCALE GENOMIC DNA]</scope>
    <source>
        <strain evidence="1 2">4-36</strain>
    </source>
</reference>
<name>A0A9Y2NCV4_9PSEU</name>
<dbReference type="EC" id="3.4.13.-" evidence="1"/>
<evidence type="ECO:0000313" key="2">
    <source>
        <dbReference type="Proteomes" id="UP001239397"/>
    </source>
</evidence>
<dbReference type="Gene3D" id="3.20.20.140">
    <property type="entry name" value="Metal-dependent hydrolases"/>
    <property type="match status" value="1"/>
</dbReference>
<proteinExistence type="predicted"/>
<dbReference type="Pfam" id="PF01244">
    <property type="entry name" value="Peptidase_M19"/>
    <property type="match status" value="1"/>
</dbReference>